<organism evidence="4 5">
    <name type="scientific">Candidatus Wolfebacteria bacterium RIFCSPLOWO2_01_FULL_47_17b</name>
    <dbReference type="NCBI Taxonomy" id="1802558"/>
    <lineage>
        <taxon>Bacteria</taxon>
        <taxon>Candidatus Wolfeibacteriota</taxon>
    </lineage>
</organism>
<feature type="domain" description="Capsule synthesis protein CapA" evidence="3">
    <location>
        <begin position="53"/>
        <end position="301"/>
    </location>
</feature>
<comment type="similarity">
    <text evidence="1">Belongs to the CapA family.</text>
</comment>
<dbReference type="Pfam" id="PF09587">
    <property type="entry name" value="PGA_cap"/>
    <property type="match status" value="1"/>
</dbReference>
<keyword evidence="2" id="KW-0812">Transmembrane</keyword>
<dbReference type="InterPro" id="IPR052169">
    <property type="entry name" value="CW_Biosynth-Accessory"/>
</dbReference>
<dbReference type="PANTHER" id="PTHR33393:SF11">
    <property type="entry name" value="POLYGLUTAMINE SYNTHESIS ACCESSORY PROTEIN RV0574C-RELATED"/>
    <property type="match status" value="1"/>
</dbReference>
<evidence type="ECO:0000313" key="4">
    <source>
        <dbReference type="EMBL" id="OGM93614.1"/>
    </source>
</evidence>
<dbReference type="PANTHER" id="PTHR33393">
    <property type="entry name" value="POLYGLUTAMINE SYNTHESIS ACCESSORY PROTEIN RV0574C-RELATED"/>
    <property type="match status" value="1"/>
</dbReference>
<comment type="caution">
    <text evidence="4">The sequence shown here is derived from an EMBL/GenBank/DDBJ whole genome shotgun (WGS) entry which is preliminary data.</text>
</comment>
<reference evidence="4 5" key="1">
    <citation type="journal article" date="2016" name="Nat. Commun.">
        <title>Thousands of microbial genomes shed light on interconnected biogeochemical processes in an aquifer system.</title>
        <authorList>
            <person name="Anantharaman K."/>
            <person name="Brown C.T."/>
            <person name="Hug L.A."/>
            <person name="Sharon I."/>
            <person name="Castelle C.J."/>
            <person name="Probst A.J."/>
            <person name="Thomas B.C."/>
            <person name="Singh A."/>
            <person name="Wilkins M.J."/>
            <person name="Karaoz U."/>
            <person name="Brodie E.L."/>
            <person name="Williams K.H."/>
            <person name="Hubbard S.S."/>
            <person name="Banfield J.F."/>
        </authorList>
    </citation>
    <scope>NUCLEOTIDE SEQUENCE [LARGE SCALE GENOMIC DNA]</scope>
</reference>
<dbReference type="InterPro" id="IPR019079">
    <property type="entry name" value="Capsule_synth_CapA"/>
</dbReference>
<dbReference type="Proteomes" id="UP000177011">
    <property type="component" value="Unassembled WGS sequence"/>
</dbReference>
<protein>
    <recommendedName>
        <fullName evidence="3">Capsule synthesis protein CapA domain-containing protein</fullName>
    </recommendedName>
</protein>
<dbReference type="Gene3D" id="3.60.21.10">
    <property type="match status" value="1"/>
</dbReference>
<name>A0A1F8DYG8_9BACT</name>
<evidence type="ECO:0000256" key="1">
    <source>
        <dbReference type="ARBA" id="ARBA00005662"/>
    </source>
</evidence>
<dbReference type="AlphaFoldDB" id="A0A1F8DYG8"/>
<dbReference type="SUPFAM" id="SSF56300">
    <property type="entry name" value="Metallo-dependent phosphatases"/>
    <property type="match status" value="1"/>
</dbReference>
<evidence type="ECO:0000256" key="2">
    <source>
        <dbReference type="SAM" id="Phobius"/>
    </source>
</evidence>
<proteinExistence type="inferred from homology"/>
<sequence length="376" mass="42343">MKRVYTFFKNLRLHTIVISIVLIFGIVGGYFYFQKTTAPRMIEICESGKRPASVALAGDLLIGGRTVWQQIVDDNYDPEKLLGETYSTFKNSDITFGNFEGIITESTTTREKNLPSSFSLRTDPRIVNFFSSFPRPVLSFANNHSADFGFNGINDTLKILENTSIGYVGIGRDSDEALAPRIVEINGVRIAFLAFTDLLPEEYYATTTKEGIARLSPENLEEAIKKAREVSDFVIVYIHTADDVNAAPSRVPDDRERFFSRLAITEGADVVVGGQPHILQRVEKFGNGIIFYSLGIFLYDPAVSSRYPAGHPLFNGTQFKGGGILRLAICDREQYEYEFIPTRMAYRGDQLRLESDSPVVYFLTRIWRWGGEGQLR</sequence>
<feature type="transmembrane region" description="Helical" evidence="2">
    <location>
        <begin position="12"/>
        <end position="33"/>
    </location>
</feature>
<keyword evidence="2" id="KW-0472">Membrane</keyword>
<keyword evidence="2" id="KW-1133">Transmembrane helix</keyword>
<evidence type="ECO:0000313" key="5">
    <source>
        <dbReference type="Proteomes" id="UP000177011"/>
    </source>
</evidence>
<evidence type="ECO:0000259" key="3">
    <source>
        <dbReference type="SMART" id="SM00854"/>
    </source>
</evidence>
<dbReference type="EMBL" id="MGIS01000009">
    <property type="protein sequence ID" value="OGM93614.1"/>
    <property type="molecule type" value="Genomic_DNA"/>
</dbReference>
<accession>A0A1F8DYG8</accession>
<dbReference type="CDD" id="cd07381">
    <property type="entry name" value="MPP_CapA"/>
    <property type="match status" value="1"/>
</dbReference>
<dbReference type="InterPro" id="IPR029052">
    <property type="entry name" value="Metallo-depent_PP-like"/>
</dbReference>
<dbReference type="SMART" id="SM00854">
    <property type="entry name" value="PGA_cap"/>
    <property type="match status" value="1"/>
</dbReference>
<gene>
    <name evidence="4" type="ORF">A2935_03265</name>
</gene>